<dbReference type="PANTHER" id="PTHR24379:SF123">
    <property type="entry name" value="ZINC FINGER AND BTB DOMAIN CONTAINING 17"/>
    <property type="match status" value="1"/>
</dbReference>
<keyword evidence="14" id="KW-1185">Reference proteome</keyword>
<feature type="domain" description="C2H2-type" evidence="12">
    <location>
        <begin position="296"/>
        <end position="325"/>
    </location>
</feature>
<dbReference type="SUPFAM" id="SSF57667">
    <property type="entry name" value="beta-beta-alpha zinc fingers"/>
    <property type="match status" value="4"/>
</dbReference>
<keyword evidence="3" id="KW-0479">Metal-binding</keyword>
<evidence type="ECO:0000256" key="3">
    <source>
        <dbReference type="ARBA" id="ARBA00022723"/>
    </source>
</evidence>
<keyword evidence="8" id="KW-0238">DNA-binding</keyword>
<feature type="domain" description="C2H2-type" evidence="12">
    <location>
        <begin position="446"/>
        <end position="473"/>
    </location>
</feature>
<dbReference type="PANTHER" id="PTHR24379">
    <property type="entry name" value="KRAB AND ZINC FINGER DOMAIN-CONTAINING"/>
    <property type="match status" value="1"/>
</dbReference>
<evidence type="ECO:0000256" key="8">
    <source>
        <dbReference type="ARBA" id="ARBA00023125"/>
    </source>
</evidence>
<comment type="similarity">
    <text evidence="2">Belongs to the krueppel C2H2-type zinc-finger protein family.</text>
</comment>
<dbReference type="FunFam" id="3.30.160.60:FF:001370">
    <property type="entry name" value="Zinc finger protein"/>
    <property type="match status" value="1"/>
</dbReference>
<keyword evidence="5 11" id="KW-0863">Zinc-finger</keyword>
<proteinExistence type="inferred from homology"/>
<evidence type="ECO:0000313" key="13">
    <source>
        <dbReference type="EnsemblMetazoa" id="XP_014258648.1"/>
    </source>
</evidence>
<dbReference type="InterPro" id="IPR036236">
    <property type="entry name" value="Znf_C2H2_sf"/>
</dbReference>
<evidence type="ECO:0000256" key="5">
    <source>
        <dbReference type="ARBA" id="ARBA00022771"/>
    </source>
</evidence>
<evidence type="ECO:0000313" key="14">
    <source>
        <dbReference type="Proteomes" id="UP000494040"/>
    </source>
</evidence>
<evidence type="ECO:0000256" key="2">
    <source>
        <dbReference type="ARBA" id="ARBA00006991"/>
    </source>
</evidence>
<feature type="domain" description="C2H2-type" evidence="12">
    <location>
        <begin position="474"/>
        <end position="501"/>
    </location>
</feature>
<dbReference type="GO" id="GO:0005634">
    <property type="term" value="C:nucleus"/>
    <property type="evidence" value="ECO:0007669"/>
    <property type="project" value="UniProtKB-SubCell"/>
</dbReference>
<evidence type="ECO:0000256" key="10">
    <source>
        <dbReference type="ARBA" id="ARBA00023242"/>
    </source>
</evidence>
<evidence type="ECO:0000256" key="11">
    <source>
        <dbReference type="PROSITE-ProRule" id="PRU00042"/>
    </source>
</evidence>
<dbReference type="GO" id="GO:0003690">
    <property type="term" value="F:double-stranded DNA binding"/>
    <property type="evidence" value="ECO:0007669"/>
    <property type="project" value="UniProtKB-ARBA"/>
</dbReference>
<keyword evidence="6" id="KW-0862">Zinc</keyword>
<dbReference type="Pfam" id="PF00096">
    <property type="entry name" value="zf-C2H2"/>
    <property type="match status" value="3"/>
</dbReference>
<feature type="domain" description="C2H2-type" evidence="12">
    <location>
        <begin position="385"/>
        <end position="412"/>
    </location>
</feature>
<feature type="domain" description="C2H2-type" evidence="12">
    <location>
        <begin position="356"/>
        <end position="384"/>
    </location>
</feature>
<dbReference type="AlphaFoldDB" id="A0A8I6S6B2"/>
<organism evidence="13 14">
    <name type="scientific">Cimex lectularius</name>
    <name type="common">Bed bug</name>
    <name type="synonym">Acanthia lectularia</name>
    <dbReference type="NCBI Taxonomy" id="79782"/>
    <lineage>
        <taxon>Eukaryota</taxon>
        <taxon>Metazoa</taxon>
        <taxon>Ecdysozoa</taxon>
        <taxon>Arthropoda</taxon>
        <taxon>Hexapoda</taxon>
        <taxon>Insecta</taxon>
        <taxon>Pterygota</taxon>
        <taxon>Neoptera</taxon>
        <taxon>Paraneoptera</taxon>
        <taxon>Hemiptera</taxon>
        <taxon>Heteroptera</taxon>
        <taxon>Panheteroptera</taxon>
        <taxon>Cimicomorpha</taxon>
        <taxon>Cimicidae</taxon>
        <taxon>Cimex</taxon>
    </lineage>
</organism>
<evidence type="ECO:0000256" key="4">
    <source>
        <dbReference type="ARBA" id="ARBA00022737"/>
    </source>
</evidence>
<dbReference type="Gene3D" id="3.30.160.60">
    <property type="entry name" value="Classic Zinc Finger"/>
    <property type="match status" value="7"/>
</dbReference>
<dbReference type="InterPro" id="IPR013087">
    <property type="entry name" value="Znf_C2H2_type"/>
</dbReference>
<dbReference type="PROSITE" id="PS50157">
    <property type="entry name" value="ZINC_FINGER_C2H2_2"/>
    <property type="match status" value="7"/>
</dbReference>
<keyword evidence="7" id="KW-0805">Transcription regulation</keyword>
<keyword evidence="10" id="KW-0539">Nucleus</keyword>
<sequence>MDTEELQIKCQEPLLWNGLETQTGTRDEGILRQALLSPEKEGQKDGTEVRVRIEQLDTMKKRLEERAFFDSEVTIEANGGLVPEGSEYTVHLLSQISSSILPTMSSSQVSSVLSALEPHASFEPKNIIPREKSPGQVLSEFLKLDRLYDKEEKDRKNKPVECVQMQVNKISWFKCPACAFLSLRQESVLCHYREAHDGADFRVELKCIGCALEFKSAQALTSHFIFDHHTPPGEAHDLLKMTVEVNKIWEEEEKTKVLDEERERECDKILKENGDDKLEVESKCEKLPSSKAEKTLKCGIDRCSVRFASFENLRYHRSCHLGGSAWKCPECSTVFQSWSNLANHAWKAHAIDLELYACGECSYKTDSMSKLLNLHKRIHGEERPFGCETCDKHFKTKKQLRNHKVIHKNKTVQRLTLNCSLCSRTFRDPKMLNNHMDSVHKGLRPFLCSTCGYTAASRSSLRMHARAHSGEKPYKCVDCDYATSDHNSLRRHRMRHTGDKHYKCPHCPYACIQSTTYKAHLYNKHPGKDEGLMFSCSLCPFKTVNKENFLTHTSYHAVRVDVGKQEAKTPTISEIEFSLHDFVKNSSPDQQSVKNANHIEDEETPSGTHFLSPRVKIVKSEVLLNDRMLSESRVPGED</sequence>
<dbReference type="SMART" id="SM00355">
    <property type="entry name" value="ZnF_C2H2"/>
    <property type="match status" value="11"/>
</dbReference>
<keyword evidence="9" id="KW-0804">Transcription</keyword>
<keyword evidence="4" id="KW-0677">Repeat</keyword>
<evidence type="ECO:0000259" key="12">
    <source>
        <dbReference type="PROSITE" id="PS50157"/>
    </source>
</evidence>
<evidence type="ECO:0000256" key="1">
    <source>
        <dbReference type="ARBA" id="ARBA00004123"/>
    </source>
</evidence>
<dbReference type="FunFam" id="3.30.160.60:FF:000882">
    <property type="entry name" value="Predicted gene, 21060"/>
    <property type="match status" value="1"/>
</dbReference>
<feature type="domain" description="C2H2-type" evidence="12">
    <location>
        <begin position="417"/>
        <end position="445"/>
    </location>
</feature>
<evidence type="ECO:0000256" key="7">
    <source>
        <dbReference type="ARBA" id="ARBA00023015"/>
    </source>
</evidence>
<dbReference type="GeneID" id="106672056"/>
<feature type="domain" description="C2H2-type" evidence="12">
    <location>
        <begin position="326"/>
        <end position="354"/>
    </location>
</feature>
<dbReference type="OrthoDB" id="5876240at2759"/>
<dbReference type="GO" id="GO:0008270">
    <property type="term" value="F:zinc ion binding"/>
    <property type="evidence" value="ECO:0007669"/>
    <property type="project" value="UniProtKB-KW"/>
</dbReference>
<dbReference type="RefSeq" id="XP_014258648.1">
    <property type="nucleotide sequence ID" value="XM_014403162.2"/>
</dbReference>
<evidence type="ECO:0000256" key="6">
    <source>
        <dbReference type="ARBA" id="ARBA00022833"/>
    </source>
</evidence>
<dbReference type="KEGG" id="clec:106672056"/>
<accession>A0A8I6S6B2</accession>
<reference evidence="13" key="1">
    <citation type="submission" date="2022-01" db="UniProtKB">
        <authorList>
            <consortium name="EnsemblMetazoa"/>
        </authorList>
    </citation>
    <scope>IDENTIFICATION</scope>
</reference>
<evidence type="ECO:0000256" key="9">
    <source>
        <dbReference type="ARBA" id="ARBA00023163"/>
    </source>
</evidence>
<dbReference type="PROSITE" id="PS00028">
    <property type="entry name" value="ZINC_FINGER_C2H2_1"/>
    <property type="match status" value="6"/>
</dbReference>
<protein>
    <recommendedName>
        <fullName evidence="12">C2H2-type domain-containing protein</fullName>
    </recommendedName>
</protein>
<dbReference type="Proteomes" id="UP000494040">
    <property type="component" value="Unassembled WGS sequence"/>
</dbReference>
<dbReference type="EnsemblMetazoa" id="XM_014403162.2">
    <property type="protein sequence ID" value="XP_014258648.1"/>
    <property type="gene ID" value="LOC106672056"/>
</dbReference>
<comment type="subcellular location">
    <subcellularLocation>
        <location evidence="1">Nucleus</location>
    </subcellularLocation>
</comment>
<name>A0A8I6S6B2_CIMLE</name>